<dbReference type="EMBL" id="CH445344">
    <property type="protein sequence ID" value="EAT80861.1"/>
    <property type="molecule type" value="Genomic_DNA"/>
</dbReference>
<dbReference type="Proteomes" id="UP000001055">
    <property type="component" value="Unassembled WGS sequence"/>
</dbReference>
<protein>
    <submittedName>
        <fullName evidence="1">Uncharacterized protein</fullName>
    </submittedName>
</protein>
<accession>Q0U8U7</accession>
<organism evidence="1 2">
    <name type="scientific">Phaeosphaeria nodorum (strain SN15 / ATCC MYA-4574 / FGSC 10173)</name>
    <name type="common">Glume blotch fungus</name>
    <name type="synonym">Parastagonospora nodorum</name>
    <dbReference type="NCBI Taxonomy" id="321614"/>
    <lineage>
        <taxon>Eukaryota</taxon>
        <taxon>Fungi</taxon>
        <taxon>Dikarya</taxon>
        <taxon>Ascomycota</taxon>
        <taxon>Pezizomycotina</taxon>
        <taxon>Dothideomycetes</taxon>
        <taxon>Pleosporomycetidae</taxon>
        <taxon>Pleosporales</taxon>
        <taxon>Pleosporineae</taxon>
        <taxon>Phaeosphaeriaceae</taxon>
        <taxon>Parastagonospora</taxon>
    </lineage>
</organism>
<gene>
    <name evidence="1" type="ORF">SNOG_11817</name>
</gene>
<dbReference type="InParanoid" id="Q0U8U7"/>
<dbReference type="RefSeq" id="XP_001802054.1">
    <property type="nucleotide sequence ID" value="XM_001802002.1"/>
</dbReference>
<dbReference type="AlphaFoldDB" id="Q0U8U7"/>
<reference evidence="2" key="1">
    <citation type="journal article" date="2007" name="Plant Cell">
        <title>Dothideomycete-plant interactions illuminated by genome sequencing and EST analysis of the wheat pathogen Stagonospora nodorum.</title>
        <authorList>
            <person name="Hane J.K."/>
            <person name="Lowe R.G."/>
            <person name="Solomon P.S."/>
            <person name="Tan K.C."/>
            <person name="Schoch C.L."/>
            <person name="Spatafora J.W."/>
            <person name="Crous P.W."/>
            <person name="Kodira C."/>
            <person name="Birren B.W."/>
            <person name="Galagan J.E."/>
            <person name="Torriani S.F."/>
            <person name="McDonald B.A."/>
            <person name="Oliver R.P."/>
        </authorList>
    </citation>
    <scope>NUCLEOTIDE SEQUENCE [LARGE SCALE GENOMIC DNA]</scope>
    <source>
        <strain evidence="2">SN15 / ATCC MYA-4574 / FGSC 10173</strain>
    </source>
</reference>
<evidence type="ECO:0000313" key="2">
    <source>
        <dbReference type="Proteomes" id="UP000001055"/>
    </source>
</evidence>
<sequence length="73" mass="8394">MWKYEVSPFYLSCDAILKPFKLLGPRSSPPEGLALGATIIRCRSSVLPTWSQQAEVFQGIKERWYEVAWYIIA</sequence>
<dbReference type="KEGG" id="pno:SNOG_11817"/>
<dbReference type="GeneID" id="5978962"/>
<name>Q0U8U7_PHANO</name>
<proteinExistence type="predicted"/>
<evidence type="ECO:0000313" key="1">
    <source>
        <dbReference type="EMBL" id="EAT80861.1"/>
    </source>
</evidence>